<dbReference type="OrthoDB" id="6221775at2"/>
<comment type="caution">
    <text evidence="4">The sequence shown here is derived from an EMBL/GenBank/DDBJ whole genome shotgun (WGS) entry which is preliminary data.</text>
</comment>
<sequence>MRIRLLALSHIKDGADRTQAAKYLKVSRKVVNDWAKNFFNHGIHGLNEKPRSGRRSKLTTAQLSELKEYVQSHSIKESGGRLNAETLVSVINEKFGVKYSKTNVYRLLHALNFSWITSRSRHPKQSQEIQDDFKKFKITLIKKLPKDQALDSVDIWFQDEARFGQQNTTTRLWAKKGSRPRAVKQQQFLNAYIFGAVCPANGNTEALVVPFSNKEGMKIHMEQISKATPKGRHSVVIMDGAGWHTENVVDEIDNVSILKLPAYSPELNPIEQVWQWLRQNELANKCFKDYHDIIESCSAAWNSFRSDIKRVKNMCFRDWLNLGG</sequence>
<dbReference type="InterPro" id="IPR038717">
    <property type="entry name" value="Tc1-like_DDE_dom"/>
</dbReference>
<organism evidence="4 6">
    <name type="scientific">Colwellia hornerae</name>
    <dbReference type="NCBI Taxonomy" id="89402"/>
    <lineage>
        <taxon>Bacteria</taxon>
        <taxon>Pseudomonadati</taxon>
        <taxon>Pseudomonadota</taxon>
        <taxon>Gammaproteobacteria</taxon>
        <taxon>Alteromonadales</taxon>
        <taxon>Colwelliaceae</taxon>
        <taxon>Colwellia</taxon>
    </lineage>
</organism>
<accession>A0A5C6Q8V9</accession>
<dbReference type="InterPro" id="IPR047655">
    <property type="entry name" value="Transpos_IS630-like"/>
</dbReference>
<dbReference type="InterPro" id="IPR036397">
    <property type="entry name" value="RNaseH_sf"/>
</dbReference>
<feature type="domain" description="Winged helix-turn helix" evidence="2">
    <location>
        <begin position="79"/>
        <end position="135"/>
    </location>
</feature>
<dbReference type="Proteomes" id="UP000321917">
    <property type="component" value="Unassembled WGS sequence"/>
</dbReference>
<proteinExistence type="predicted"/>
<evidence type="ECO:0000259" key="1">
    <source>
        <dbReference type="Pfam" id="PF13358"/>
    </source>
</evidence>
<dbReference type="InterPro" id="IPR009057">
    <property type="entry name" value="Homeodomain-like_sf"/>
</dbReference>
<evidence type="ECO:0000313" key="4">
    <source>
        <dbReference type="EMBL" id="TWX65152.1"/>
    </source>
</evidence>
<evidence type="ECO:0000313" key="6">
    <source>
        <dbReference type="Proteomes" id="UP000321917"/>
    </source>
</evidence>
<gene>
    <name evidence="3" type="ORF">ESZ26_15675</name>
    <name evidence="4" type="ORF">ESZ27_12995</name>
</gene>
<dbReference type="GO" id="GO:0003676">
    <property type="term" value="F:nucleic acid binding"/>
    <property type="evidence" value="ECO:0007669"/>
    <property type="project" value="InterPro"/>
</dbReference>
<dbReference type="Pfam" id="PF13551">
    <property type="entry name" value="HTH_29"/>
    <property type="match status" value="1"/>
</dbReference>
<dbReference type="Pfam" id="PF13358">
    <property type="entry name" value="DDE_3"/>
    <property type="match status" value="1"/>
</dbReference>
<dbReference type="InterPro" id="IPR025959">
    <property type="entry name" value="Winged_HTH_dom"/>
</dbReference>
<keyword evidence="5" id="KW-1185">Reference proteome</keyword>
<dbReference type="NCBIfam" id="NF033545">
    <property type="entry name" value="transpos_IS630"/>
    <property type="match status" value="1"/>
</dbReference>
<dbReference type="SUPFAM" id="SSF46689">
    <property type="entry name" value="Homeodomain-like"/>
    <property type="match status" value="1"/>
</dbReference>
<protein>
    <submittedName>
        <fullName evidence="4">IS630 family transposase</fullName>
    </submittedName>
</protein>
<reference evidence="4 6" key="1">
    <citation type="submission" date="2019-07" db="EMBL/GenBank/DDBJ databases">
        <title>Genomes of sea-ice associated Colwellia species.</title>
        <authorList>
            <person name="Bowman J.P."/>
        </authorList>
    </citation>
    <scope>NUCLEOTIDE SEQUENCE [LARGE SCALE GENOMIC DNA]</scope>
    <source>
        <strain evidence="3 5">ACAM 607</strain>
        <strain evidence="4 6">IC036</strain>
    </source>
</reference>
<evidence type="ECO:0000259" key="2">
    <source>
        <dbReference type="Pfam" id="PF13592"/>
    </source>
</evidence>
<dbReference type="EMBL" id="VOLR01000025">
    <property type="protein sequence ID" value="TWX56129.1"/>
    <property type="molecule type" value="Genomic_DNA"/>
</dbReference>
<dbReference type="Proteomes" id="UP000321525">
    <property type="component" value="Unassembled WGS sequence"/>
</dbReference>
<evidence type="ECO:0000313" key="5">
    <source>
        <dbReference type="Proteomes" id="UP000321525"/>
    </source>
</evidence>
<dbReference type="AlphaFoldDB" id="A0A5C6Q8V9"/>
<dbReference type="Pfam" id="PF13592">
    <property type="entry name" value="HTH_33"/>
    <property type="match status" value="1"/>
</dbReference>
<dbReference type="Gene3D" id="3.30.420.10">
    <property type="entry name" value="Ribonuclease H-like superfamily/Ribonuclease H"/>
    <property type="match status" value="1"/>
</dbReference>
<evidence type="ECO:0000313" key="3">
    <source>
        <dbReference type="EMBL" id="TWX56129.1"/>
    </source>
</evidence>
<feature type="domain" description="Tc1-like transposase DDE" evidence="1">
    <location>
        <begin position="154"/>
        <end position="293"/>
    </location>
</feature>
<name>A0A5C6Q8V9_9GAMM</name>
<dbReference type="EMBL" id="VOLQ01000025">
    <property type="protein sequence ID" value="TWX65152.1"/>
    <property type="molecule type" value="Genomic_DNA"/>
</dbReference>